<feature type="region of interest" description="Disordered" evidence="2">
    <location>
        <begin position="1"/>
        <end position="36"/>
    </location>
</feature>
<dbReference type="SMART" id="SM00327">
    <property type="entry name" value="VWA"/>
    <property type="match status" value="1"/>
</dbReference>
<dbReference type="Proteomes" id="UP000241890">
    <property type="component" value="Unassembled WGS sequence"/>
</dbReference>
<dbReference type="Gene3D" id="3.40.50.410">
    <property type="entry name" value="von Willebrand factor, type A domain"/>
    <property type="match status" value="1"/>
</dbReference>
<dbReference type="CDD" id="cd00198">
    <property type="entry name" value="vWFA"/>
    <property type="match status" value="1"/>
</dbReference>
<name>A0A2R5GPT7_9STRA</name>
<dbReference type="InParanoid" id="A0A2R5GPT7"/>
<keyword evidence="5" id="KW-1185">Reference proteome</keyword>
<feature type="compositionally biased region" description="Acidic residues" evidence="2">
    <location>
        <begin position="1"/>
        <end position="29"/>
    </location>
</feature>
<dbReference type="PROSITE" id="PS50234">
    <property type="entry name" value="VWFA"/>
    <property type="match status" value="1"/>
</dbReference>
<evidence type="ECO:0000256" key="1">
    <source>
        <dbReference type="SAM" id="Coils"/>
    </source>
</evidence>
<reference evidence="4 5" key="1">
    <citation type="submission" date="2017-12" db="EMBL/GenBank/DDBJ databases">
        <title>Sequencing, de novo assembly and annotation of complete genome of a new Thraustochytrid species, strain FCC1311.</title>
        <authorList>
            <person name="Sedici K."/>
            <person name="Godart F."/>
            <person name="Aiese Cigliano R."/>
            <person name="Sanseverino W."/>
            <person name="Barakat M."/>
            <person name="Ortet P."/>
            <person name="Marechal E."/>
            <person name="Cagnac O."/>
            <person name="Amato A."/>
        </authorList>
    </citation>
    <scope>NUCLEOTIDE SEQUENCE [LARGE SCALE GENOMIC DNA]</scope>
</reference>
<organism evidence="4 5">
    <name type="scientific">Hondaea fermentalgiana</name>
    <dbReference type="NCBI Taxonomy" id="2315210"/>
    <lineage>
        <taxon>Eukaryota</taxon>
        <taxon>Sar</taxon>
        <taxon>Stramenopiles</taxon>
        <taxon>Bigyra</taxon>
        <taxon>Labyrinthulomycetes</taxon>
        <taxon>Thraustochytrida</taxon>
        <taxon>Thraustochytriidae</taxon>
        <taxon>Hondaea</taxon>
    </lineage>
</organism>
<dbReference type="EMBL" id="BEYU01000080">
    <property type="protein sequence ID" value="GBG30633.1"/>
    <property type="molecule type" value="Genomic_DNA"/>
</dbReference>
<feature type="domain" description="VWFA" evidence="3">
    <location>
        <begin position="87"/>
        <end position="259"/>
    </location>
</feature>
<evidence type="ECO:0000313" key="4">
    <source>
        <dbReference type="EMBL" id="GBG30633.1"/>
    </source>
</evidence>
<evidence type="ECO:0000313" key="5">
    <source>
        <dbReference type="Proteomes" id="UP000241890"/>
    </source>
</evidence>
<dbReference type="InterPro" id="IPR036465">
    <property type="entry name" value="vWFA_dom_sf"/>
</dbReference>
<proteinExistence type="predicted"/>
<feature type="coiled-coil region" evidence="1">
    <location>
        <begin position="550"/>
        <end position="580"/>
    </location>
</feature>
<keyword evidence="1" id="KW-0175">Coiled coil</keyword>
<dbReference type="Pfam" id="PF00092">
    <property type="entry name" value="VWA"/>
    <property type="match status" value="1"/>
</dbReference>
<protein>
    <recommendedName>
        <fullName evidence="3">VWFA domain-containing protein</fullName>
    </recommendedName>
</protein>
<dbReference type="AlphaFoldDB" id="A0A2R5GPT7"/>
<comment type="caution">
    <text evidence="4">The sequence shown here is derived from an EMBL/GenBank/DDBJ whole genome shotgun (WGS) entry which is preliminary data.</text>
</comment>
<gene>
    <name evidence="4" type="ORF">FCC1311_068532</name>
</gene>
<sequence>MATLDEESDVLEPIEEDGVDGALEADGEAEATSKSKETWATLHDSNDVFSSFEVGYPETFNLDTMGDEVFLHVKYTLAEVEDKGGYSVVWLMDFSGSMAGNRSIQAKKLFGDWISQLDVDDEDIHCAVIAFNHVATCVSPFVKLDGASVADLLQKVDNLNAKGGTQMATGFEELLRLESQFSSAAEELPERLEIRLTSDGCAQDRNETHTITKDILRRVANLRKCEEGGLEGQVFTSCNLHTFPIDTDESAIAFLNELRARFSGTLTINGANENAETNTRRINGSNWGNTLSVHIPEEARGLVQLNQQKLKRLPKDFTLYEDESQTEHYCEIDLAKGAFNSSRAFSLSVPVLFDGQQGSVQGLHFATIQVHTHRRNSPDRKNVLVLELRIDIIDDEDGPSIEVPARVIATLKREALLEEIHPCIDDLKNDASPEARVFTKRSLEDAATKAEDDPDALQYSELRTAIKLIDYGLSVLDRDELSNEKVANVLLEVFQAIDSMQIPREMAEAIGMQCPSDVDLVPFPTDTIEHEHNKETKRLKQSKKARAGVMSMIANRIDRLRRASQRLEQLEVLASEMVSRRSFSRRLRSQLRKREKCACDETCGCGGHKGGCIGDCSCAEDAAAPPLVKV</sequence>
<dbReference type="SUPFAM" id="SSF53300">
    <property type="entry name" value="vWA-like"/>
    <property type="match status" value="1"/>
</dbReference>
<accession>A0A2R5GPT7</accession>
<evidence type="ECO:0000259" key="3">
    <source>
        <dbReference type="PROSITE" id="PS50234"/>
    </source>
</evidence>
<dbReference type="InterPro" id="IPR002035">
    <property type="entry name" value="VWF_A"/>
</dbReference>
<evidence type="ECO:0000256" key="2">
    <source>
        <dbReference type="SAM" id="MobiDB-lite"/>
    </source>
</evidence>